<evidence type="ECO:0000256" key="5">
    <source>
        <dbReference type="ARBA" id="ARBA00023274"/>
    </source>
</evidence>
<organism evidence="7 8">
    <name type="scientific">Dinothrombium tinctorium</name>
    <dbReference type="NCBI Taxonomy" id="1965070"/>
    <lineage>
        <taxon>Eukaryota</taxon>
        <taxon>Metazoa</taxon>
        <taxon>Ecdysozoa</taxon>
        <taxon>Arthropoda</taxon>
        <taxon>Chelicerata</taxon>
        <taxon>Arachnida</taxon>
        <taxon>Acari</taxon>
        <taxon>Acariformes</taxon>
        <taxon>Trombidiformes</taxon>
        <taxon>Prostigmata</taxon>
        <taxon>Anystina</taxon>
        <taxon>Parasitengona</taxon>
        <taxon>Trombidioidea</taxon>
        <taxon>Trombidiidae</taxon>
        <taxon>Dinothrombium</taxon>
    </lineage>
</organism>
<name>A0A3S3S5F7_9ACAR</name>
<keyword evidence="5" id="KW-0687">Ribonucleoprotein</keyword>
<dbReference type="GO" id="GO:0005840">
    <property type="term" value="C:ribosome"/>
    <property type="evidence" value="ECO:0007669"/>
    <property type="project" value="UniProtKB-KW"/>
</dbReference>
<evidence type="ECO:0000256" key="4">
    <source>
        <dbReference type="ARBA" id="ARBA00023128"/>
    </source>
</evidence>
<dbReference type="EMBL" id="NCKU01002508">
    <property type="protein sequence ID" value="RWS09423.1"/>
    <property type="molecule type" value="Genomic_DNA"/>
</dbReference>
<evidence type="ECO:0000256" key="1">
    <source>
        <dbReference type="ARBA" id="ARBA00004173"/>
    </source>
</evidence>
<evidence type="ECO:0000256" key="3">
    <source>
        <dbReference type="ARBA" id="ARBA00022980"/>
    </source>
</evidence>
<dbReference type="GO" id="GO:0005739">
    <property type="term" value="C:mitochondrion"/>
    <property type="evidence" value="ECO:0007669"/>
    <property type="project" value="UniProtKB-SubCell"/>
</dbReference>
<dbReference type="GO" id="GO:1990904">
    <property type="term" value="C:ribonucleoprotein complex"/>
    <property type="evidence" value="ECO:0007669"/>
    <property type="project" value="UniProtKB-KW"/>
</dbReference>
<reference evidence="7 8" key="1">
    <citation type="journal article" date="2018" name="Gigascience">
        <title>Genomes of trombidid mites reveal novel predicted allergens and laterally-transferred genes associated with secondary metabolism.</title>
        <authorList>
            <person name="Dong X."/>
            <person name="Chaisiri K."/>
            <person name="Xia D."/>
            <person name="Armstrong S.D."/>
            <person name="Fang Y."/>
            <person name="Donnelly M.J."/>
            <person name="Kadowaki T."/>
            <person name="McGarry J.W."/>
            <person name="Darby A.C."/>
            <person name="Makepeace B.L."/>
        </authorList>
    </citation>
    <scope>NUCLEOTIDE SEQUENCE [LARGE SCALE GENOMIC DNA]</scope>
    <source>
        <strain evidence="7">UoL-WK</strain>
    </source>
</reference>
<evidence type="ECO:0000256" key="6">
    <source>
        <dbReference type="ARBA" id="ARBA00035132"/>
    </source>
</evidence>
<dbReference type="Proteomes" id="UP000285301">
    <property type="component" value="Unassembled WGS sequence"/>
</dbReference>
<evidence type="ECO:0000256" key="2">
    <source>
        <dbReference type="ARBA" id="ARBA00008970"/>
    </source>
</evidence>
<evidence type="ECO:0000313" key="7">
    <source>
        <dbReference type="EMBL" id="RWS09423.1"/>
    </source>
</evidence>
<gene>
    <name evidence="7" type="ORF">B4U79_05841</name>
</gene>
<accession>A0A3S3S5F7</accession>
<comment type="caution">
    <text evidence="7">The sequence shown here is derived from an EMBL/GenBank/DDBJ whole genome shotgun (WGS) entry which is preliminary data.</text>
</comment>
<dbReference type="InterPro" id="IPR013219">
    <property type="entry name" value="Ribosomal_mS33"/>
</dbReference>
<comment type="subcellular location">
    <subcellularLocation>
        <location evidence="1">Mitochondrion</location>
    </subcellularLocation>
</comment>
<keyword evidence="4" id="KW-0496">Mitochondrion</keyword>
<evidence type="ECO:0000313" key="8">
    <source>
        <dbReference type="Proteomes" id="UP000285301"/>
    </source>
</evidence>
<dbReference type="PANTHER" id="PTHR13362:SF2">
    <property type="entry name" value="SMALL RIBOSOMAL SUBUNIT PROTEIN MS33"/>
    <property type="match status" value="1"/>
</dbReference>
<protein>
    <recommendedName>
        <fullName evidence="6">Small ribosomal subunit protein mS33</fullName>
    </recommendedName>
</protein>
<dbReference type="AlphaFoldDB" id="A0A3S3S5F7"/>
<dbReference type="STRING" id="1965070.A0A3S3S5F7"/>
<keyword evidence="3 7" id="KW-0689">Ribosomal protein</keyword>
<comment type="similarity">
    <text evidence="2">Belongs to the mitochondrion-specific ribosomal protein mS33 family.</text>
</comment>
<dbReference type="Pfam" id="PF08293">
    <property type="entry name" value="MRP-S33"/>
    <property type="match status" value="1"/>
</dbReference>
<sequence>MSWIKSPSKYAQRMARLSCRIFGEYYKPPMPKEIALDPDKQSAEKWEANHYQNMAAIETHSKLPIDIDPDRNPNYYPPHPQIRHLMWVLREHGLYRNEHLDFIEEMKRIRILRGKKPRTLGGMSGKRAALKK</sequence>
<dbReference type="OrthoDB" id="5980584at2759"/>
<proteinExistence type="inferred from homology"/>
<dbReference type="PANTHER" id="PTHR13362">
    <property type="entry name" value="MITOCHONDRIAL RIBOSOMAL PROTEIN S33"/>
    <property type="match status" value="1"/>
</dbReference>
<keyword evidence="8" id="KW-1185">Reference proteome</keyword>